<keyword evidence="6" id="KW-0560">Oxidoreductase</keyword>
<dbReference type="OrthoDB" id="10029320at2759"/>
<evidence type="ECO:0000313" key="10">
    <source>
        <dbReference type="EMBL" id="KZT23875.1"/>
    </source>
</evidence>
<name>A0A165RIS9_9AGAM</name>
<dbReference type="InterPro" id="IPR001128">
    <property type="entry name" value="Cyt_P450"/>
</dbReference>
<dbReference type="GO" id="GO:0016705">
    <property type="term" value="F:oxidoreductase activity, acting on paired donors, with incorporation or reduction of molecular oxygen"/>
    <property type="evidence" value="ECO:0007669"/>
    <property type="project" value="InterPro"/>
</dbReference>
<dbReference type="PRINTS" id="PR00385">
    <property type="entry name" value="P450"/>
</dbReference>
<accession>A0A165RIS9</accession>
<dbReference type="SUPFAM" id="SSF48264">
    <property type="entry name" value="Cytochrome P450"/>
    <property type="match status" value="1"/>
</dbReference>
<evidence type="ECO:0000256" key="4">
    <source>
        <dbReference type="ARBA" id="ARBA00022617"/>
    </source>
</evidence>
<comment type="similarity">
    <text evidence="3">Belongs to the cytochrome P450 family.</text>
</comment>
<dbReference type="AlphaFoldDB" id="A0A165RIS9"/>
<dbReference type="InterPro" id="IPR036396">
    <property type="entry name" value="Cyt_P450_sf"/>
</dbReference>
<dbReference type="InterPro" id="IPR050121">
    <property type="entry name" value="Cytochrome_P450_monoxygenase"/>
</dbReference>
<keyword evidence="4 9" id="KW-0349">Heme</keyword>
<proteinExistence type="inferred from homology"/>
<evidence type="ECO:0000313" key="11">
    <source>
        <dbReference type="Proteomes" id="UP000076761"/>
    </source>
</evidence>
<dbReference type="InterPro" id="IPR002401">
    <property type="entry name" value="Cyt_P450_E_grp-I"/>
</dbReference>
<dbReference type="GO" id="GO:0005506">
    <property type="term" value="F:iron ion binding"/>
    <property type="evidence" value="ECO:0007669"/>
    <property type="project" value="InterPro"/>
</dbReference>
<evidence type="ECO:0000256" key="8">
    <source>
        <dbReference type="ARBA" id="ARBA00023033"/>
    </source>
</evidence>
<gene>
    <name evidence="10" type="ORF">NEOLEDRAFT_522485</name>
</gene>
<organism evidence="10 11">
    <name type="scientific">Neolentinus lepideus HHB14362 ss-1</name>
    <dbReference type="NCBI Taxonomy" id="1314782"/>
    <lineage>
        <taxon>Eukaryota</taxon>
        <taxon>Fungi</taxon>
        <taxon>Dikarya</taxon>
        <taxon>Basidiomycota</taxon>
        <taxon>Agaricomycotina</taxon>
        <taxon>Agaricomycetes</taxon>
        <taxon>Gloeophyllales</taxon>
        <taxon>Gloeophyllaceae</taxon>
        <taxon>Neolentinus</taxon>
    </lineage>
</organism>
<dbReference type="PANTHER" id="PTHR24305:SF166">
    <property type="entry name" value="CYTOCHROME P450 12A4, MITOCHONDRIAL-RELATED"/>
    <property type="match status" value="1"/>
</dbReference>
<keyword evidence="7 9" id="KW-0408">Iron</keyword>
<dbReference type="Proteomes" id="UP000076761">
    <property type="component" value="Unassembled WGS sequence"/>
</dbReference>
<keyword evidence="8" id="KW-0503">Monooxygenase</keyword>
<dbReference type="Pfam" id="PF00067">
    <property type="entry name" value="p450"/>
    <property type="match status" value="2"/>
</dbReference>
<keyword evidence="11" id="KW-1185">Reference proteome</keyword>
<dbReference type="Gene3D" id="1.10.630.10">
    <property type="entry name" value="Cytochrome P450"/>
    <property type="match status" value="1"/>
</dbReference>
<dbReference type="InParanoid" id="A0A165RIS9"/>
<dbReference type="EMBL" id="KV425582">
    <property type="protein sequence ID" value="KZT23875.1"/>
    <property type="molecule type" value="Genomic_DNA"/>
</dbReference>
<feature type="binding site" description="axial binding residue" evidence="9">
    <location>
        <position position="393"/>
    </location>
    <ligand>
        <name>heme</name>
        <dbReference type="ChEBI" id="CHEBI:30413"/>
    </ligand>
    <ligandPart>
        <name>Fe</name>
        <dbReference type="ChEBI" id="CHEBI:18248"/>
    </ligandPart>
</feature>
<evidence type="ECO:0000256" key="6">
    <source>
        <dbReference type="ARBA" id="ARBA00023002"/>
    </source>
</evidence>
<dbReference type="GO" id="GO:0020037">
    <property type="term" value="F:heme binding"/>
    <property type="evidence" value="ECO:0007669"/>
    <property type="project" value="InterPro"/>
</dbReference>
<evidence type="ECO:0000256" key="1">
    <source>
        <dbReference type="ARBA" id="ARBA00001971"/>
    </source>
</evidence>
<dbReference type="STRING" id="1314782.A0A165RIS9"/>
<dbReference type="GO" id="GO:0004497">
    <property type="term" value="F:monooxygenase activity"/>
    <property type="evidence" value="ECO:0007669"/>
    <property type="project" value="UniProtKB-KW"/>
</dbReference>
<evidence type="ECO:0000256" key="9">
    <source>
        <dbReference type="PIRSR" id="PIRSR602401-1"/>
    </source>
</evidence>
<sequence length="448" mass="50101">MRPADLDRILVSGWLECPRPSFMKNILGLVAGYGLLTVTGDEHRMMRKVLNPAFSIPNLMSQTEMYYEPIEILIKKLKTEIVENAEQINQKEFLMYNWMSKVTLDIICRTAFGYDCNSLTNPDNELAVAYENLLELQSNETNAKLVGVMILPGGPALLRSEWGYRHRHWFNKIPGLSPVATMLTSVRQIRSICAQLLARKVQETAGVGAADTASKKDIMSLLLRARASDDNVKDADGYHMADQALIEQMLTFLGAGHETTASGLSWALWLLASHLEAQSKLRAEVSAVISSNPRPDYRTLKDMKYLDAVVMESLRVLPPVPVTNRITGTGFWLHDVWVPEGTLFCLPIRAINTWKEVWGDDAEEFRPERWLDLPEAYNPTFSFLSFLAGPHGCIGKTMAIMEMKAILALLVANFGFKPAYEGQHAMPTATVTMKPADSMPLLVRIVSP</sequence>
<dbReference type="PRINTS" id="PR00463">
    <property type="entry name" value="EP450I"/>
</dbReference>
<comment type="cofactor">
    <cofactor evidence="1 9">
        <name>heme</name>
        <dbReference type="ChEBI" id="CHEBI:30413"/>
    </cofactor>
</comment>
<evidence type="ECO:0000256" key="3">
    <source>
        <dbReference type="ARBA" id="ARBA00010617"/>
    </source>
</evidence>
<protein>
    <submittedName>
        <fullName evidence="10">Cytochrome P450</fullName>
    </submittedName>
</protein>
<evidence type="ECO:0000256" key="5">
    <source>
        <dbReference type="ARBA" id="ARBA00022723"/>
    </source>
</evidence>
<keyword evidence="5 9" id="KW-0479">Metal-binding</keyword>
<evidence type="ECO:0000256" key="2">
    <source>
        <dbReference type="ARBA" id="ARBA00005179"/>
    </source>
</evidence>
<dbReference type="PANTHER" id="PTHR24305">
    <property type="entry name" value="CYTOCHROME P450"/>
    <property type="match status" value="1"/>
</dbReference>
<comment type="pathway">
    <text evidence="2">Secondary metabolite biosynthesis.</text>
</comment>
<reference evidence="10 11" key="1">
    <citation type="journal article" date="2016" name="Mol. Biol. Evol.">
        <title>Comparative Genomics of Early-Diverging Mushroom-Forming Fungi Provides Insights into the Origins of Lignocellulose Decay Capabilities.</title>
        <authorList>
            <person name="Nagy L.G."/>
            <person name="Riley R."/>
            <person name="Tritt A."/>
            <person name="Adam C."/>
            <person name="Daum C."/>
            <person name="Floudas D."/>
            <person name="Sun H."/>
            <person name="Yadav J.S."/>
            <person name="Pangilinan J."/>
            <person name="Larsson K.H."/>
            <person name="Matsuura K."/>
            <person name="Barry K."/>
            <person name="Labutti K."/>
            <person name="Kuo R."/>
            <person name="Ohm R.A."/>
            <person name="Bhattacharya S.S."/>
            <person name="Shirouzu T."/>
            <person name="Yoshinaga Y."/>
            <person name="Martin F.M."/>
            <person name="Grigoriev I.V."/>
            <person name="Hibbett D.S."/>
        </authorList>
    </citation>
    <scope>NUCLEOTIDE SEQUENCE [LARGE SCALE GENOMIC DNA]</scope>
    <source>
        <strain evidence="10 11">HHB14362 ss-1</strain>
    </source>
</reference>
<evidence type="ECO:0000256" key="7">
    <source>
        <dbReference type="ARBA" id="ARBA00023004"/>
    </source>
</evidence>